<organism evidence="1 2">
    <name type="scientific">Bacillus cereus</name>
    <dbReference type="NCBI Taxonomy" id="1396"/>
    <lineage>
        <taxon>Bacteria</taxon>
        <taxon>Bacillati</taxon>
        <taxon>Bacillota</taxon>
        <taxon>Bacilli</taxon>
        <taxon>Bacillales</taxon>
        <taxon>Bacillaceae</taxon>
        <taxon>Bacillus</taxon>
        <taxon>Bacillus cereus group</taxon>
    </lineage>
</organism>
<evidence type="ECO:0000313" key="1">
    <source>
        <dbReference type="EMBL" id="MCQ6285779.1"/>
    </source>
</evidence>
<protein>
    <submittedName>
        <fullName evidence="1">Uncharacterized protein</fullName>
    </submittedName>
</protein>
<gene>
    <name evidence="1" type="ORF">NPM19_14030</name>
</gene>
<proteinExistence type="predicted"/>
<dbReference type="AlphaFoldDB" id="A0AAW5L1B7"/>
<dbReference type="Proteomes" id="UP001204643">
    <property type="component" value="Unassembled WGS sequence"/>
</dbReference>
<sequence length="45" mass="5278">MKVFWRNVYKRLAAPWALRIDVANGPIFIANEGLPYDVEELEDEK</sequence>
<accession>A0AAW5L1B7</accession>
<dbReference type="EMBL" id="JANHEB010000016">
    <property type="protein sequence ID" value="MCQ6285779.1"/>
    <property type="molecule type" value="Genomic_DNA"/>
</dbReference>
<dbReference type="RefSeq" id="WP_016082545.1">
    <property type="nucleotide sequence ID" value="NZ_CP127331.1"/>
</dbReference>
<reference evidence="1" key="1">
    <citation type="submission" date="2022-07" db="EMBL/GenBank/DDBJ databases">
        <title>Identification and characterization of Bacillus thuringiensis and other Bacillus cereus group isolates from spinach by whole genome sequencing.</title>
        <authorList>
            <person name="Zao X."/>
            <person name="Zervas A."/>
            <person name="Hendriks M."/>
            <person name="Rajkovic A."/>
            <person name="Van Overbeek L."/>
            <person name="Hendriksen N.B."/>
            <person name="Uyttendaele M."/>
        </authorList>
    </citation>
    <scope>NUCLEOTIDE SEQUENCE</scope>
    <source>
        <strain evidence="1">781001F-1</strain>
    </source>
</reference>
<evidence type="ECO:0000313" key="2">
    <source>
        <dbReference type="Proteomes" id="UP001204643"/>
    </source>
</evidence>
<name>A0AAW5L1B7_BACCE</name>
<comment type="caution">
    <text evidence="1">The sequence shown here is derived from an EMBL/GenBank/DDBJ whole genome shotgun (WGS) entry which is preliminary data.</text>
</comment>